<dbReference type="Proteomes" id="UP001595956">
    <property type="component" value="Unassembled WGS sequence"/>
</dbReference>
<dbReference type="PANTHER" id="PTHR33990">
    <property type="entry name" value="PROTEIN YJDN-RELATED"/>
    <property type="match status" value="1"/>
</dbReference>
<dbReference type="Pfam" id="PF06983">
    <property type="entry name" value="3-dmu-9_3-mt"/>
    <property type="match status" value="1"/>
</dbReference>
<dbReference type="Gene3D" id="3.10.180.10">
    <property type="entry name" value="2,3-Dihydroxybiphenyl 1,2-Dioxygenase, domain 1"/>
    <property type="match status" value="1"/>
</dbReference>
<dbReference type="PIRSF" id="PIRSF021700">
    <property type="entry name" value="3_dmu_93_MTrfase"/>
    <property type="match status" value="1"/>
</dbReference>
<dbReference type="SUPFAM" id="SSF54593">
    <property type="entry name" value="Glyoxalase/Bleomycin resistance protein/Dihydroxybiphenyl dioxygenase"/>
    <property type="match status" value="1"/>
</dbReference>
<dbReference type="CDD" id="cd06588">
    <property type="entry name" value="PhnB_like"/>
    <property type="match status" value="1"/>
</dbReference>
<dbReference type="EMBL" id="JBHSMD010000011">
    <property type="protein sequence ID" value="MFC5495857.1"/>
    <property type="molecule type" value="Genomic_DNA"/>
</dbReference>
<gene>
    <name evidence="2" type="ORF">ACFPKY_22320</name>
</gene>
<evidence type="ECO:0000313" key="3">
    <source>
        <dbReference type="Proteomes" id="UP001595956"/>
    </source>
</evidence>
<proteinExistence type="predicted"/>
<accession>A0ABW0NA67</accession>
<dbReference type="PANTHER" id="PTHR33990:SF2">
    <property type="entry name" value="PHNB-LIKE DOMAIN-CONTAINING PROTEIN"/>
    <property type="match status" value="1"/>
</dbReference>
<sequence>MPEISTCLWFDDNLMDAVEFYTAVFPNSEICGVSHYPDGRVLAAEWTLDGRPFRGINGGPVHAGFTETVSLSVNCADQSEVDYYWDTLVAGGTPDQCAWLKDKFGLSWQIVPVRLYELVSDPDPARAQAAAAAMMKQQKIVIAELEAAADAVS</sequence>
<name>A0ABW0NA67_9ACTN</name>
<evidence type="ECO:0000313" key="2">
    <source>
        <dbReference type="EMBL" id="MFC5495857.1"/>
    </source>
</evidence>
<evidence type="ECO:0000259" key="1">
    <source>
        <dbReference type="Pfam" id="PF06983"/>
    </source>
</evidence>
<dbReference type="InterPro" id="IPR028973">
    <property type="entry name" value="PhnB-like"/>
</dbReference>
<dbReference type="RefSeq" id="WP_345182501.1">
    <property type="nucleotide sequence ID" value="NZ_BAABFQ010000010.1"/>
</dbReference>
<feature type="domain" description="PhnB-like" evidence="1">
    <location>
        <begin position="3"/>
        <end position="111"/>
    </location>
</feature>
<comment type="caution">
    <text evidence="2">The sequence shown here is derived from an EMBL/GenBank/DDBJ whole genome shotgun (WGS) entry which is preliminary data.</text>
</comment>
<reference evidence="3" key="1">
    <citation type="journal article" date="2019" name="Int. J. Syst. Evol. Microbiol.">
        <title>The Global Catalogue of Microorganisms (GCM) 10K type strain sequencing project: providing services to taxonomists for standard genome sequencing and annotation.</title>
        <authorList>
            <consortium name="The Broad Institute Genomics Platform"/>
            <consortium name="The Broad Institute Genome Sequencing Center for Infectious Disease"/>
            <person name="Wu L."/>
            <person name="Ma J."/>
        </authorList>
    </citation>
    <scope>NUCLEOTIDE SEQUENCE [LARGE SCALE GENOMIC DNA]</scope>
    <source>
        <strain evidence="3">KACC 13778</strain>
    </source>
</reference>
<dbReference type="InterPro" id="IPR009725">
    <property type="entry name" value="3_dmu_93_MTrfase"/>
</dbReference>
<dbReference type="InterPro" id="IPR029068">
    <property type="entry name" value="Glyas_Bleomycin-R_OHBP_Dase"/>
</dbReference>
<organism evidence="2 3">
    <name type="scientific">Nocardioides caricicola</name>
    <dbReference type="NCBI Taxonomy" id="634770"/>
    <lineage>
        <taxon>Bacteria</taxon>
        <taxon>Bacillati</taxon>
        <taxon>Actinomycetota</taxon>
        <taxon>Actinomycetes</taxon>
        <taxon>Propionibacteriales</taxon>
        <taxon>Nocardioidaceae</taxon>
        <taxon>Nocardioides</taxon>
    </lineage>
</organism>
<protein>
    <submittedName>
        <fullName evidence="2">VOC family protein</fullName>
    </submittedName>
</protein>
<keyword evidence="3" id="KW-1185">Reference proteome</keyword>